<dbReference type="FunCoup" id="A0A151ZE45">
    <property type="interactions" value="264"/>
</dbReference>
<keyword evidence="1" id="KW-0812">Transmembrane</keyword>
<protein>
    <recommendedName>
        <fullName evidence="4">Transmembrane protein</fullName>
    </recommendedName>
</protein>
<evidence type="ECO:0008006" key="4">
    <source>
        <dbReference type="Google" id="ProtNLM"/>
    </source>
</evidence>
<evidence type="ECO:0000313" key="3">
    <source>
        <dbReference type="Proteomes" id="UP000076078"/>
    </source>
</evidence>
<reference evidence="2 3" key="1">
    <citation type="submission" date="2015-12" db="EMBL/GenBank/DDBJ databases">
        <title>Dictyostelia acquired genes for synthesis and detection of signals that induce cell-type specialization by lateral gene transfer from prokaryotes.</title>
        <authorList>
            <person name="Gloeckner G."/>
            <person name="Schaap P."/>
        </authorList>
    </citation>
    <scope>NUCLEOTIDE SEQUENCE [LARGE SCALE GENOMIC DNA]</scope>
    <source>
        <strain evidence="2 3">TK</strain>
    </source>
</reference>
<feature type="transmembrane region" description="Helical" evidence="1">
    <location>
        <begin position="45"/>
        <end position="66"/>
    </location>
</feature>
<dbReference type="AlphaFoldDB" id="A0A151ZE45"/>
<keyword evidence="3" id="KW-1185">Reference proteome</keyword>
<sequence>MGKITKIKNSVKNYNYSSLSPIKRNKTGKVEVCGNPPGVCLNMTLIIFALWGIFVGLFFAFLHAFYSKAENLRHLDE</sequence>
<organism evidence="2 3">
    <name type="scientific">Tieghemostelium lacteum</name>
    <name type="common">Slime mold</name>
    <name type="synonym">Dictyostelium lacteum</name>
    <dbReference type="NCBI Taxonomy" id="361077"/>
    <lineage>
        <taxon>Eukaryota</taxon>
        <taxon>Amoebozoa</taxon>
        <taxon>Evosea</taxon>
        <taxon>Eumycetozoa</taxon>
        <taxon>Dictyostelia</taxon>
        <taxon>Dictyosteliales</taxon>
        <taxon>Raperosteliaceae</taxon>
        <taxon>Tieghemostelium</taxon>
    </lineage>
</organism>
<dbReference type="OMA" id="SLWAFFI"/>
<comment type="caution">
    <text evidence="2">The sequence shown here is derived from an EMBL/GenBank/DDBJ whole genome shotgun (WGS) entry which is preliminary data.</text>
</comment>
<dbReference type="InParanoid" id="A0A151ZE45"/>
<proteinExistence type="predicted"/>
<keyword evidence="1" id="KW-1133">Transmembrane helix</keyword>
<evidence type="ECO:0000313" key="2">
    <source>
        <dbReference type="EMBL" id="KYQ92232.1"/>
    </source>
</evidence>
<name>A0A151ZE45_TIELA</name>
<keyword evidence="1" id="KW-0472">Membrane</keyword>
<accession>A0A151ZE45</accession>
<gene>
    <name evidence="2" type="ORF">DLAC_07079</name>
</gene>
<evidence type="ECO:0000256" key="1">
    <source>
        <dbReference type="SAM" id="Phobius"/>
    </source>
</evidence>
<dbReference type="EMBL" id="LODT01000031">
    <property type="protein sequence ID" value="KYQ92232.1"/>
    <property type="molecule type" value="Genomic_DNA"/>
</dbReference>
<dbReference type="Proteomes" id="UP000076078">
    <property type="component" value="Unassembled WGS sequence"/>
</dbReference>